<evidence type="ECO:0000256" key="15">
    <source>
        <dbReference type="ARBA" id="ARBA00023303"/>
    </source>
</evidence>
<dbReference type="InterPro" id="IPR005821">
    <property type="entry name" value="Ion_trans_dom"/>
</dbReference>
<dbReference type="Pfam" id="PF00520">
    <property type="entry name" value="Ion_trans"/>
    <property type="match status" value="1"/>
</dbReference>
<dbReference type="AlphaFoldDB" id="A0A267EHQ6"/>
<dbReference type="PRINTS" id="PR01449">
    <property type="entry name" value="BKCHANNELA"/>
</dbReference>
<evidence type="ECO:0000256" key="18">
    <source>
        <dbReference type="SAM" id="Phobius"/>
    </source>
</evidence>
<feature type="transmembrane region" description="Helical" evidence="18">
    <location>
        <begin position="142"/>
        <end position="160"/>
    </location>
</feature>
<keyword evidence="8" id="KW-0106">Calcium</keyword>
<accession>A0A267EHQ6</accession>
<dbReference type="InterPro" id="IPR003929">
    <property type="entry name" value="K_chnl_BK_asu"/>
</dbReference>
<dbReference type="FunFam" id="1.10.287.70:FF:000015">
    <property type="entry name" value="Calcium-activated potassium channel subunit alpha-1 isoform X7"/>
    <property type="match status" value="1"/>
</dbReference>
<dbReference type="Gene3D" id="3.40.50.720">
    <property type="entry name" value="NAD(P)-binding Rossmann-like Domain"/>
    <property type="match status" value="2"/>
</dbReference>
<keyword evidence="6" id="KW-0479">Metal-binding</keyword>
<dbReference type="Gene3D" id="1.10.287.70">
    <property type="match status" value="1"/>
</dbReference>
<dbReference type="STRING" id="282301.A0A267EHQ6"/>
<dbReference type="GO" id="GO:0046872">
    <property type="term" value="F:metal ion binding"/>
    <property type="evidence" value="ECO:0007669"/>
    <property type="project" value="UniProtKB-KW"/>
</dbReference>
<name>A0A267EHQ6_9PLAT</name>
<feature type="domain" description="RCK N-terminal" evidence="19">
    <location>
        <begin position="374"/>
        <end position="516"/>
    </location>
</feature>
<comment type="subcellular location">
    <subcellularLocation>
        <location evidence="1">Cell membrane</location>
        <topology evidence="1">Multi-pass membrane protein</topology>
    </subcellularLocation>
</comment>
<feature type="region of interest" description="Disordered" evidence="17">
    <location>
        <begin position="673"/>
        <end position="760"/>
    </location>
</feature>
<dbReference type="Pfam" id="PF21014">
    <property type="entry name" value="Slowpoke_C"/>
    <property type="match status" value="1"/>
</dbReference>
<proteinExistence type="predicted"/>
<feature type="transmembrane region" description="Helical" evidence="18">
    <location>
        <begin position="184"/>
        <end position="201"/>
    </location>
</feature>
<evidence type="ECO:0000256" key="4">
    <source>
        <dbReference type="ARBA" id="ARBA00022538"/>
    </source>
</evidence>
<dbReference type="EMBL" id="NIVC01000834">
    <property type="protein sequence ID" value="PAA76254.1"/>
    <property type="molecule type" value="Genomic_DNA"/>
</dbReference>
<evidence type="ECO:0000256" key="2">
    <source>
        <dbReference type="ARBA" id="ARBA00022448"/>
    </source>
</evidence>
<keyword evidence="22" id="KW-1185">Reference proteome</keyword>
<feature type="compositionally biased region" description="Low complexity" evidence="17">
    <location>
        <begin position="673"/>
        <end position="696"/>
    </location>
</feature>
<organism evidence="20 22">
    <name type="scientific">Macrostomum lignano</name>
    <dbReference type="NCBI Taxonomy" id="282301"/>
    <lineage>
        <taxon>Eukaryota</taxon>
        <taxon>Metazoa</taxon>
        <taxon>Spiralia</taxon>
        <taxon>Lophotrochozoa</taxon>
        <taxon>Platyhelminthes</taxon>
        <taxon>Rhabditophora</taxon>
        <taxon>Macrostomorpha</taxon>
        <taxon>Macrostomida</taxon>
        <taxon>Macrostomidae</taxon>
        <taxon>Macrostomum</taxon>
    </lineage>
</organism>
<keyword evidence="5 18" id="KW-0812">Transmembrane</keyword>
<comment type="caution">
    <text evidence="20">The sequence shown here is derived from an EMBL/GenBank/DDBJ whole genome shotgun (WGS) entry which is preliminary data.</text>
</comment>
<keyword evidence="11" id="KW-0630">Potassium</keyword>
<evidence type="ECO:0000256" key="1">
    <source>
        <dbReference type="ARBA" id="ARBA00004651"/>
    </source>
</evidence>
<evidence type="ECO:0000256" key="16">
    <source>
        <dbReference type="ARBA" id="ARBA00029579"/>
    </source>
</evidence>
<dbReference type="FunFam" id="3.40.50.720:FF:000005">
    <property type="entry name" value="calcium-activated potassium channel subunit alpha-1 isoform X6"/>
    <property type="match status" value="1"/>
</dbReference>
<feature type="region of interest" description="Disordered" evidence="17">
    <location>
        <begin position="86"/>
        <end position="116"/>
    </location>
</feature>
<dbReference type="InterPro" id="IPR003148">
    <property type="entry name" value="RCK_N"/>
</dbReference>
<evidence type="ECO:0000256" key="9">
    <source>
        <dbReference type="ARBA" id="ARBA00022842"/>
    </source>
</evidence>
<feature type="domain" description="RCK N-terminal" evidence="19">
    <location>
        <begin position="804"/>
        <end position="969"/>
    </location>
</feature>
<keyword evidence="7" id="KW-0631">Potassium channel</keyword>
<evidence type="ECO:0000256" key="10">
    <source>
        <dbReference type="ARBA" id="ARBA00022882"/>
    </source>
</evidence>
<dbReference type="InterPro" id="IPR048735">
    <property type="entry name" value="Slowpoke-like_C"/>
</dbReference>
<evidence type="ECO:0000259" key="19">
    <source>
        <dbReference type="PROSITE" id="PS51201"/>
    </source>
</evidence>
<keyword evidence="12 18" id="KW-1133">Transmembrane helix</keyword>
<feature type="compositionally biased region" description="Gly residues" evidence="17">
    <location>
        <begin position="1137"/>
        <end position="1146"/>
    </location>
</feature>
<dbReference type="SUPFAM" id="SSF51735">
    <property type="entry name" value="NAD(P)-binding Rossmann-fold domains"/>
    <property type="match status" value="1"/>
</dbReference>
<keyword evidence="4" id="KW-0633">Potassium transport</keyword>
<dbReference type="GO" id="GO:0045211">
    <property type="term" value="C:postsynaptic membrane"/>
    <property type="evidence" value="ECO:0007669"/>
    <property type="project" value="TreeGrafter"/>
</dbReference>
<sequence>MATATTAASASTKLLTTAAAATTTAATAAAAANGTRSSLAGPLACTGQRKWYIFLASSGIVLLGGVLFVLVYRLLSHLAGKIGAGRAGAAGKQPENKEKTDDSGDEDEADESTEEEVEVGWLTEAKDWAGELISGQTTTGRILVVLVFLISIASLMVYIIDTASMKQTEECIRWSDSLSQQIDLAFNVIFLIYFFIRFIAAQDKLLFWFEMYSLVDILTIPPSFVSIYLNRNWIGLRSTRALRILSLPDVLQYLNILKTSTSIRLFQLMTFFASLVLTAAGFVHLIENSGDPPSFTNPNISFNMTYPTCIYFVIVTMSTVGYGDIYCTTSTGRLFSALVIMGGLAVFANSIPEIADILSSRNKYGGYYRKEAGKQHIVLCGHITYESVANFLGDFLHEDREDVDVQIVILDKHVPDLELQGLFKRHFTQVEFFQGSVMNSKDLSRVGLETADACLVLANKYCPDPDAEDAANIMRVISIKNFYERIKVIIQLMQYHNKTYLLNIPSWDWKQGDDAVCIAELKLGFLAQSCLAFGFSTLLANLFTMRSYKDDKAMPKWLNNYLEGAGMEMYTEYLSPAFEGLTFPMAAELCFTRLNLLLIAVEAKNDQGTESCIAINPKENIRIEQGTQGFFIAQAAEEVKKAFFFCKRCHGDVEDSRLIKKCRCKTSVAITAKSKSQSKQKQLQQQQQQKQQHQQQAANPRSRNHPGQGQNSLPVATGGLGDGGGASPGRHLQLPGSAPEPGDISHSSRHGKLSVAHTNPISLQKLHDQMDRKFDSTGMFHWCPDVNFEDAILDREQVTATVYSNHIVVCLFADAGSPLIGLRNFVMPLRASNFHYHDLKHVIFVGNADYMRREWKTLMNFPKLSIFPGSPLNRSNLRAVNINLAEICVVLSSKQASNLDDPTLADKEAILCSLNIKAMKFDTEAPPTQQVATTPPSSNNNVRILTELSMDDNVQFLEQDDDDDPDIELYMTQPFACGTSFAISVLDSLMSTAYFNENALTLIRTLITGGATPELEQILAEGAGIRGGFSTPESLANRDRSRVSQLAVDDERLREFVTGAGAVYSDLFLGALHRYGILCIGLYRLLTPPEEGKQTLKKRYIITNPPAKFPVLLSDRVVCLQRFTNQHEGRHSHGSGAASGGPGGSSIGRPPPGGLQHQRSA</sequence>
<feature type="transmembrane region" description="Helical" evidence="18">
    <location>
        <begin position="304"/>
        <end position="322"/>
    </location>
</feature>
<evidence type="ECO:0000256" key="7">
    <source>
        <dbReference type="ARBA" id="ARBA00022826"/>
    </source>
</evidence>
<evidence type="ECO:0000256" key="14">
    <source>
        <dbReference type="ARBA" id="ARBA00023136"/>
    </source>
</evidence>
<feature type="region of interest" description="Disordered" evidence="17">
    <location>
        <begin position="1128"/>
        <end position="1161"/>
    </location>
</feature>
<evidence type="ECO:0000256" key="13">
    <source>
        <dbReference type="ARBA" id="ARBA00023065"/>
    </source>
</evidence>
<dbReference type="Pfam" id="PF03493">
    <property type="entry name" value="BK_channel_a"/>
    <property type="match status" value="1"/>
</dbReference>
<dbReference type="PANTHER" id="PTHR10027">
    <property type="entry name" value="CALCIUM-ACTIVATED POTASSIUM CHANNEL ALPHA CHAIN"/>
    <property type="match status" value="1"/>
</dbReference>
<dbReference type="EMBL" id="NIVC01002151">
    <property type="protein sequence ID" value="PAA60457.1"/>
    <property type="molecule type" value="Genomic_DNA"/>
</dbReference>
<evidence type="ECO:0000256" key="6">
    <source>
        <dbReference type="ARBA" id="ARBA00022723"/>
    </source>
</evidence>
<dbReference type="PRINTS" id="PR00169">
    <property type="entry name" value="KCHANNEL"/>
</dbReference>
<keyword evidence="14 18" id="KW-0472">Membrane</keyword>
<evidence type="ECO:0000256" key="17">
    <source>
        <dbReference type="SAM" id="MobiDB-lite"/>
    </source>
</evidence>
<dbReference type="InterPro" id="IPR047871">
    <property type="entry name" value="K_chnl_Slo-like"/>
</dbReference>
<dbReference type="OrthoDB" id="10035564at2759"/>
<feature type="compositionally biased region" description="Acidic residues" evidence="17">
    <location>
        <begin position="103"/>
        <end position="116"/>
    </location>
</feature>
<keyword evidence="10" id="KW-0851">Voltage-gated channel</keyword>
<protein>
    <recommendedName>
        <fullName evidence="16">BK channel</fullName>
    </recommendedName>
</protein>
<dbReference type="InterPro" id="IPR036291">
    <property type="entry name" value="NAD(P)-bd_dom_sf"/>
</dbReference>
<evidence type="ECO:0000256" key="5">
    <source>
        <dbReference type="ARBA" id="ARBA00022692"/>
    </source>
</evidence>
<evidence type="ECO:0000256" key="3">
    <source>
        <dbReference type="ARBA" id="ARBA00022475"/>
    </source>
</evidence>
<feature type="compositionally biased region" description="Gly residues" evidence="17">
    <location>
        <begin position="718"/>
        <end position="727"/>
    </location>
</feature>
<feature type="transmembrane region" description="Helical" evidence="18">
    <location>
        <begin position="51"/>
        <end position="72"/>
    </location>
</feature>
<evidence type="ECO:0000313" key="20">
    <source>
        <dbReference type="EMBL" id="PAA60457.1"/>
    </source>
</evidence>
<gene>
    <name evidence="20" type="ORF">BOX15_Mlig007631g1</name>
    <name evidence="21" type="ORF">BOX15_Mlig007631g2</name>
</gene>
<keyword evidence="15" id="KW-0407">Ion channel</keyword>
<dbReference type="PANTHER" id="PTHR10027:SF33">
    <property type="entry name" value="CALCIUM-ACTIVATED POTASSIUM CHANNEL SUBUNIT ALPHA-1-RELATED"/>
    <property type="match status" value="1"/>
</dbReference>
<keyword evidence="9" id="KW-0460">Magnesium</keyword>
<dbReference type="GO" id="GO:0060072">
    <property type="term" value="F:large conductance calcium-activated potassium channel activity"/>
    <property type="evidence" value="ECO:0007669"/>
    <property type="project" value="TreeGrafter"/>
</dbReference>
<dbReference type="SUPFAM" id="SSF81324">
    <property type="entry name" value="Voltage-gated potassium channels"/>
    <property type="match status" value="1"/>
</dbReference>
<dbReference type="PROSITE" id="PS51201">
    <property type="entry name" value="RCK_N"/>
    <property type="match status" value="2"/>
</dbReference>
<dbReference type="Pfam" id="PF22614">
    <property type="entry name" value="Slo-like_RCK"/>
    <property type="match status" value="2"/>
</dbReference>
<keyword evidence="3" id="KW-1003">Cell membrane</keyword>
<feature type="transmembrane region" description="Helical" evidence="18">
    <location>
        <begin position="334"/>
        <end position="351"/>
    </location>
</feature>
<keyword evidence="13" id="KW-0406">Ion transport</keyword>
<keyword evidence="2" id="KW-0813">Transport</keyword>
<evidence type="ECO:0000313" key="22">
    <source>
        <dbReference type="Proteomes" id="UP000215902"/>
    </source>
</evidence>
<evidence type="ECO:0000256" key="11">
    <source>
        <dbReference type="ARBA" id="ARBA00022958"/>
    </source>
</evidence>
<evidence type="ECO:0000313" key="21">
    <source>
        <dbReference type="EMBL" id="PAA76254.1"/>
    </source>
</evidence>
<dbReference type="Proteomes" id="UP000215902">
    <property type="component" value="Unassembled WGS sequence"/>
</dbReference>
<reference evidence="20 22" key="1">
    <citation type="submission" date="2017-06" db="EMBL/GenBank/DDBJ databases">
        <title>A platform for efficient transgenesis in Macrostomum lignano, a flatworm model organism for stem cell research.</title>
        <authorList>
            <person name="Berezikov E."/>
        </authorList>
    </citation>
    <scope>NUCLEOTIDE SEQUENCE [LARGE SCALE GENOMIC DNA]</scope>
    <source>
        <strain evidence="20">DV1</strain>
        <tissue evidence="20">Whole organism</tissue>
    </source>
</reference>
<evidence type="ECO:0000256" key="12">
    <source>
        <dbReference type="ARBA" id="ARBA00022989"/>
    </source>
</evidence>
<dbReference type="GO" id="GO:0034702">
    <property type="term" value="C:monoatomic ion channel complex"/>
    <property type="evidence" value="ECO:0007669"/>
    <property type="project" value="UniProtKB-KW"/>
</dbReference>
<feature type="compositionally biased region" description="Polar residues" evidence="17">
    <location>
        <begin position="697"/>
        <end position="714"/>
    </location>
</feature>
<evidence type="ECO:0000256" key="8">
    <source>
        <dbReference type="ARBA" id="ARBA00022837"/>
    </source>
</evidence>
<feature type="transmembrane region" description="Helical" evidence="18">
    <location>
        <begin position="265"/>
        <end position="284"/>
    </location>
</feature>